<evidence type="ECO:0000313" key="1">
    <source>
        <dbReference type="EMBL" id="ETO02926.1"/>
    </source>
</evidence>
<keyword evidence="2" id="KW-1185">Reference proteome</keyword>
<gene>
    <name evidence="1" type="ORF">RFI_34487</name>
</gene>
<evidence type="ECO:0000313" key="2">
    <source>
        <dbReference type="Proteomes" id="UP000023152"/>
    </source>
</evidence>
<proteinExistence type="predicted"/>
<dbReference type="EMBL" id="ASPP01034594">
    <property type="protein sequence ID" value="ETO02926.1"/>
    <property type="molecule type" value="Genomic_DNA"/>
</dbReference>
<dbReference type="AlphaFoldDB" id="X6LNJ6"/>
<comment type="caution">
    <text evidence="1">The sequence shown here is derived from an EMBL/GenBank/DDBJ whole genome shotgun (WGS) entry which is preliminary data.</text>
</comment>
<reference evidence="1 2" key="1">
    <citation type="journal article" date="2013" name="Curr. Biol.">
        <title>The Genome of the Foraminiferan Reticulomyxa filosa.</title>
        <authorList>
            <person name="Glockner G."/>
            <person name="Hulsmann N."/>
            <person name="Schleicher M."/>
            <person name="Noegel A.A."/>
            <person name="Eichinger L."/>
            <person name="Gallinger C."/>
            <person name="Pawlowski J."/>
            <person name="Sierra R."/>
            <person name="Euteneuer U."/>
            <person name="Pillet L."/>
            <person name="Moustafa A."/>
            <person name="Platzer M."/>
            <person name="Groth M."/>
            <person name="Szafranski K."/>
            <person name="Schliwa M."/>
        </authorList>
    </citation>
    <scope>NUCLEOTIDE SEQUENCE [LARGE SCALE GENOMIC DNA]</scope>
</reference>
<sequence length="164" mass="19570">ELCLHVLWNLLSNPKKMKYRQISNSLLFRNVKNKCEEMKVETDSVLEIIRHYLKEFVHFTFQLPFNFSKSIQNKSLCSKDSVYVCIRKKNRENMKIAFEISVRIMSKIIFNENIDIPAIEKPGLYKRDTAKLYFILDNLYATQRSIKNNLEQLLHEVIVNDYFV</sequence>
<accession>X6LNJ6</accession>
<dbReference type="Proteomes" id="UP000023152">
    <property type="component" value="Unassembled WGS sequence"/>
</dbReference>
<name>X6LNJ6_RETFI</name>
<organism evidence="1 2">
    <name type="scientific">Reticulomyxa filosa</name>
    <dbReference type="NCBI Taxonomy" id="46433"/>
    <lineage>
        <taxon>Eukaryota</taxon>
        <taxon>Sar</taxon>
        <taxon>Rhizaria</taxon>
        <taxon>Retaria</taxon>
        <taxon>Foraminifera</taxon>
        <taxon>Monothalamids</taxon>
        <taxon>Reticulomyxidae</taxon>
        <taxon>Reticulomyxa</taxon>
    </lineage>
</organism>
<feature type="non-terminal residue" evidence="1">
    <location>
        <position position="1"/>
    </location>
</feature>
<protein>
    <submittedName>
        <fullName evidence="1">Uncharacterized protein</fullName>
    </submittedName>
</protein>